<dbReference type="InterPro" id="IPR036282">
    <property type="entry name" value="Glutathione-S-Trfase_C_sf"/>
</dbReference>
<evidence type="ECO:0000313" key="4">
    <source>
        <dbReference type="Proteomes" id="UP001217485"/>
    </source>
</evidence>
<proteinExistence type="predicted"/>
<dbReference type="SFLD" id="SFLDS00019">
    <property type="entry name" value="Glutathione_Transferase_(cytos"/>
    <property type="match status" value="1"/>
</dbReference>
<feature type="domain" description="GST N-terminal" evidence="1">
    <location>
        <begin position="16"/>
        <end position="97"/>
    </location>
</feature>
<dbReference type="PROSITE" id="PS50404">
    <property type="entry name" value="GST_NTER"/>
    <property type="match status" value="1"/>
</dbReference>
<sequence length="224" mass="24956">MTAANRIHYKGRRRPTMTITFYYAPQSSAGRIRISLAELGVPHEAVRVDLRAGDQRKPEFLALNPNGQVPTLVIDGTPMFESVAIQIALGERYGVQKGLWPAPGSPEQLMALTWLVWGQVNVTSALYRYMKNTSEWFPKEQQDAKQAEAALNEVRGLLRILDSRLDGRPYVTGERCTLADLDLASVLGWGLSMTKIDTSDLKNLKGWLGRVMERPAVKAAMVDD</sequence>
<dbReference type="SFLD" id="SFLDG00358">
    <property type="entry name" value="Main_(cytGST)"/>
    <property type="match status" value="1"/>
</dbReference>
<dbReference type="Pfam" id="PF13409">
    <property type="entry name" value="GST_N_2"/>
    <property type="match status" value="1"/>
</dbReference>
<dbReference type="InterPro" id="IPR004046">
    <property type="entry name" value="GST_C"/>
</dbReference>
<dbReference type="InterPro" id="IPR036249">
    <property type="entry name" value="Thioredoxin-like_sf"/>
</dbReference>
<reference evidence="3 4" key="1">
    <citation type="submission" date="2023-01" db="EMBL/GenBank/DDBJ databases">
        <title>Minimal conservation of predation-associated metabolite biosynthetic gene clusters underscores biosynthetic potential of Myxococcota including descriptions for ten novel species: Archangium lansinium sp. nov., Myxococcus landrumus sp. nov., Nannocystis bai.</title>
        <authorList>
            <person name="Ahearne A."/>
            <person name="Stevens C."/>
            <person name="Dowd S."/>
        </authorList>
    </citation>
    <scope>NUCLEOTIDE SEQUENCE [LARGE SCALE GENOMIC DNA]</scope>
    <source>
        <strain evidence="3 4">WIWO2</strain>
    </source>
</reference>
<protein>
    <submittedName>
        <fullName evidence="3">Glutathione S-transferase family protein</fullName>
    </submittedName>
</protein>
<dbReference type="PANTHER" id="PTHR44051">
    <property type="entry name" value="GLUTATHIONE S-TRANSFERASE-RELATED"/>
    <property type="match status" value="1"/>
</dbReference>
<dbReference type="SUPFAM" id="SSF47616">
    <property type="entry name" value="GST C-terminal domain-like"/>
    <property type="match status" value="1"/>
</dbReference>
<dbReference type="CDD" id="cd03046">
    <property type="entry name" value="GST_N_GTT1_like"/>
    <property type="match status" value="1"/>
</dbReference>
<gene>
    <name evidence="3" type="ORF">POL72_12875</name>
</gene>
<dbReference type="Pfam" id="PF00043">
    <property type="entry name" value="GST_C"/>
    <property type="match status" value="1"/>
</dbReference>
<dbReference type="SFLD" id="SFLDG01150">
    <property type="entry name" value="Main.1:_Beta-like"/>
    <property type="match status" value="1"/>
</dbReference>
<dbReference type="Gene3D" id="3.40.30.10">
    <property type="entry name" value="Glutaredoxin"/>
    <property type="match status" value="1"/>
</dbReference>
<feature type="domain" description="GST C-terminal" evidence="2">
    <location>
        <begin position="104"/>
        <end position="224"/>
    </location>
</feature>
<name>A0ABT5BWT6_9BACT</name>
<dbReference type="InterPro" id="IPR040079">
    <property type="entry name" value="Glutathione_S-Trfase"/>
</dbReference>
<evidence type="ECO:0000313" key="3">
    <source>
        <dbReference type="EMBL" id="MDC0678631.1"/>
    </source>
</evidence>
<dbReference type="SUPFAM" id="SSF52833">
    <property type="entry name" value="Thioredoxin-like"/>
    <property type="match status" value="1"/>
</dbReference>
<organism evidence="3 4">
    <name type="scientific">Sorangium atrum</name>
    <dbReference type="NCBI Taxonomy" id="2995308"/>
    <lineage>
        <taxon>Bacteria</taxon>
        <taxon>Pseudomonadati</taxon>
        <taxon>Myxococcota</taxon>
        <taxon>Polyangia</taxon>
        <taxon>Polyangiales</taxon>
        <taxon>Polyangiaceae</taxon>
        <taxon>Sorangium</taxon>
    </lineage>
</organism>
<dbReference type="Gene3D" id="1.20.1050.10">
    <property type="match status" value="1"/>
</dbReference>
<accession>A0ABT5BWT6</accession>
<dbReference type="InterPro" id="IPR004045">
    <property type="entry name" value="Glutathione_S-Trfase_N"/>
</dbReference>
<dbReference type="EMBL" id="JAQNDK010000001">
    <property type="protein sequence ID" value="MDC0678631.1"/>
    <property type="molecule type" value="Genomic_DNA"/>
</dbReference>
<dbReference type="Proteomes" id="UP001217485">
    <property type="component" value="Unassembled WGS sequence"/>
</dbReference>
<dbReference type="InterPro" id="IPR010987">
    <property type="entry name" value="Glutathione-S-Trfase_C-like"/>
</dbReference>
<dbReference type="PROSITE" id="PS50405">
    <property type="entry name" value="GST_CTER"/>
    <property type="match status" value="1"/>
</dbReference>
<keyword evidence="4" id="KW-1185">Reference proteome</keyword>
<dbReference type="PANTHER" id="PTHR44051:SF8">
    <property type="entry name" value="GLUTATHIONE S-TRANSFERASE GSTA"/>
    <property type="match status" value="1"/>
</dbReference>
<evidence type="ECO:0000259" key="1">
    <source>
        <dbReference type="PROSITE" id="PS50404"/>
    </source>
</evidence>
<evidence type="ECO:0000259" key="2">
    <source>
        <dbReference type="PROSITE" id="PS50405"/>
    </source>
</evidence>
<comment type="caution">
    <text evidence="3">The sequence shown here is derived from an EMBL/GenBank/DDBJ whole genome shotgun (WGS) entry which is preliminary data.</text>
</comment>
<dbReference type="RefSeq" id="WP_272095467.1">
    <property type="nucleotide sequence ID" value="NZ_JAQNDK010000001.1"/>
</dbReference>